<proteinExistence type="predicted"/>
<protein>
    <submittedName>
        <fullName evidence="2">Phosphoenolpyruvate synthase</fullName>
    </submittedName>
</protein>
<evidence type="ECO:0000313" key="3">
    <source>
        <dbReference type="Proteomes" id="UP000398619"/>
    </source>
</evidence>
<accession>A0A564THH4</accession>
<dbReference type="Gene3D" id="3.30.1490.20">
    <property type="entry name" value="ATP-grasp fold, A domain"/>
    <property type="match status" value="1"/>
</dbReference>
<dbReference type="Proteomes" id="UP000398619">
    <property type="component" value="Unassembled WGS sequence"/>
</dbReference>
<dbReference type="InterPro" id="IPR013815">
    <property type="entry name" value="ATP_grasp_subdomain_1"/>
</dbReference>
<dbReference type="RefSeq" id="WP_144100681.1">
    <property type="nucleotide sequence ID" value="NZ_CABHNM010000034.1"/>
</dbReference>
<feature type="domain" description="Pyruvate phosphate dikinase AMP/ATP-binding" evidence="1">
    <location>
        <begin position="295"/>
        <end position="665"/>
    </location>
</feature>
<organism evidence="2 3">
    <name type="scientific">Dorea longicatena</name>
    <dbReference type="NCBI Taxonomy" id="88431"/>
    <lineage>
        <taxon>Bacteria</taxon>
        <taxon>Bacillati</taxon>
        <taxon>Bacillota</taxon>
        <taxon>Clostridia</taxon>
        <taxon>Lachnospirales</taxon>
        <taxon>Lachnospiraceae</taxon>
        <taxon>Dorea</taxon>
    </lineage>
</organism>
<name>A0A564THH4_9FIRM</name>
<sequence>MSTFERSLSGLPGLDSMLDSIRMGDNVVWQVSSMDDYMHFVIPLYAQLHKDGKELLYMHFSGHPVLLQAGDGIRVYEFDPSEGFEAFTMNVRRRIKAEGRDAFYVFDCLSDLQAAWATDLMMGNFFKVTCPYLFELNAVAYFPLLRGQHSFDAVARIQETTQLLLDVYTDNESLYINPLKVWNRYSPNMFLPHKYMEESGAFLPLKGGYEISRFYTLVDALTTTSENQNLDSWERFITDTRRTYHREGIFTPAVEDIISHTMMSGDEKILSLLKTYFEPDDYFLVYKRMIGTGCIGGKACGMLLERKIIQKENPEAFAHMEPHDSYYLGSDVFYTYIVHNKFWRLHIHQKTKQSYFKLAPELEQAFLSGSFPESIRLQFIRMLEYFGQRPIIVRSSSLQEDAFGNAFAGKYESVFCINSGTMDERLTELENAVRTVYASTMNPSALEYRRQRGLGFKDEQMALLIQRVSGSMYENFLMPNAAGVGYSYSAYKWDDSIDASDGMLRLVMGLGTRAVDRTEGDYPRIVNLSAPERSTLTESWAKHQYSQRYVDLMDYTTKSLSSRPLKDVTPYMDSWYKKLVLEHDSDAERTFRERGQRREILFASCEGLVRNTEFTGCMKSLLHTLQLAYQYPVDIEFTINGNDTGEFVFNLLQCRPLQVGTRRDAVTIPPLPEDKTVFSVTASSMGGSRAEDIDYVVFVDSRAYYELPYKRKPDIAHIIADINHHFRKSNQNLLLFVPGRIGTSSPELGVPVSFAAINHFCAICEMSDSEVGYMPELSYGSHMFQDLVEAEIFYTALFDSPKTRIFNRNIFHNMPNMLMKILPDCKEYEDIVKVCHTEGMHLKLYSDIQNTETVLGFES</sequence>
<dbReference type="InterPro" id="IPR002192">
    <property type="entry name" value="PPDK_AMP/ATP-bd"/>
</dbReference>
<evidence type="ECO:0000313" key="2">
    <source>
        <dbReference type="EMBL" id="VUX06672.1"/>
    </source>
</evidence>
<reference evidence="2 3" key="1">
    <citation type="submission" date="2019-07" db="EMBL/GenBank/DDBJ databases">
        <authorList>
            <person name="Hibberd C M."/>
            <person name="Gehrig L. J."/>
            <person name="Chang H.-W."/>
            <person name="Venkatesh S."/>
        </authorList>
    </citation>
    <scope>NUCLEOTIDE SEQUENCE [LARGE SCALE GENOMIC DNA]</scope>
    <source>
        <strain evidence="2">Dorea_longicatena_SSTS_Bg7063</strain>
    </source>
</reference>
<dbReference type="Pfam" id="PF01326">
    <property type="entry name" value="PPDK_N"/>
    <property type="match status" value="1"/>
</dbReference>
<dbReference type="AlphaFoldDB" id="A0A564THH4"/>
<evidence type="ECO:0000259" key="1">
    <source>
        <dbReference type="Pfam" id="PF01326"/>
    </source>
</evidence>
<dbReference type="GO" id="GO:0016301">
    <property type="term" value="F:kinase activity"/>
    <property type="evidence" value="ECO:0007669"/>
    <property type="project" value="InterPro"/>
</dbReference>
<dbReference type="SUPFAM" id="SSF56059">
    <property type="entry name" value="Glutathione synthetase ATP-binding domain-like"/>
    <property type="match status" value="1"/>
</dbReference>
<dbReference type="EMBL" id="CABHNM010000034">
    <property type="protein sequence ID" value="VUX06672.1"/>
    <property type="molecule type" value="Genomic_DNA"/>
</dbReference>
<keyword evidence="2" id="KW-0670">Pyruvate</keyword>
<dbReference type="GO" id="GO:0005524">
    <property type="term" value="F:ATP binding"/>
    <property type="evidence" value="ECO:0007669"/>
    <property type="project" value="InterPro"/>
</dbReference>
<gene>
    <name evidence="2" type="ORF">DLSSTS7063_00083</name>
</gene>